<evidence type="ECO:0000313" key="1">
    <source>
        <dbReference type="EMBL" id="KMO85334.1"/>
    </source>
</evidence>
<comment type="caution">
    <text evidence="1">The sequence shown here is derived from an EMBL/GenBank/DDBJ whole genome shotgun (WGS) entry which is preliminary data.</text>
</comment>
<dbReference type="AlphaFoldDB" id="A0A0J6WS37"/>
<dbReference type="EMBL" id="LEKT01000072">
    <property type="protein sequence ID" value="KMO85334.1"/>
    <property type="molecule type" value="Genomic_DNA"/>
</dbReference>
<gene>
    <name evidence="1" type="ORF">AB840_14075</name>
</gene>
<reference evidence="1 2" key="1">
    <citation type="submission" date="2015-06" db="EMBL/GenBank/DDBJ databases">
        <title>Draft genome sequence of beer spoilage bacterium Megasphaera cerevisiae type strain 20462.</title>
        <authorList>
            <person name="Kutumbaka K."/>
            <person name="Pasmowitz J."/>
            <person name="Mategko J."/>
            <person name="Reyes D."/>
            <person name="Friedrich A."/>
            <person name="Han S."/>
            <person name="Martens-Habbena W."/>
            <person name="Neal-McKinney J."/>
            <person name="Janagama H.K."/>
            <person name="Nadala C."/>
            <person name="Samadpour M."/>
        </authorList>
    </citation>
    <scope>NUCLEOTIDE SEQUENCE [LARGE SCALE GENOMIC DNA]</scope>
    <source>
        <strain evidence="1 2">DSM 20462</strain>
    </source>
</reference>
<proteinExistence type="predicted"/>
<evidence type="ECO:0008006" key="3">
    <source>
        <dbReference type="Google" id="ProtNLM"/>
    </source>
</evidence>
<keyword evidence="2" id="KW-1185">Reference proteome</keyword>
<dbReference type="PATRIC" id="fig|1122219.3.peg.3170"/>
<organism evidence="1 2">
    <name type="scientific">Megasphaera cerevisiae DSM 20462</name>
    <dbReference type="NCBI Taxonomy" id="1122219"/>
    <lineage>
        <taxon>Bacteria</taxon>
        <taxon>Bacillati</taxon>
        <taxon>Bacillota</taxon>
        <taxon>Negativicutes</taxon>
        <taxon>Veillonellales</taxon>
        <taxon>Veillonellaceae</taxon>
        <taxon>Megasphaera</taxon>
    </lineage>
</organism>
<evidence type="ECO:0000313" key="2">
    <source>
        <dbReference type="Proteomes" id="UP000036503"/>
    </source>
</evidence>
<dbReference type="InParanoid" id="A0A0J6WS37"/>
<dbReference type="Proteomes" id="UP000036503">
    <property type="component" value="Unassembled WGS sequence"/>
</dbReference>
<sequence length="67" mass="7550">MSKKQPTRGESLAKAIISEYKPKTVEDMQNALKDVFGPMFEAMLNGEMENHLGYDNNERGEKETTGL</sequence>
<protein>
    <recommendedName>
        <fullName evidence="3">Transposase</fullName>
    </recommendedName>
</protein>
<name>A0A0J6WS37_9FIRM</name>
<accession>A0A0J6WS37</accession>